<name>A0A068WTJ3_ECHGR</name>
<dbReference type="GO" id="GO:0031175">
    <property type="term" value="P:neuron projection development"/>
    <property type="evidence" value="ECO:0007669"/>
    <property type="project" value="TreeGrafter"/>
</dbReference>
<dbReference type="EMBL" id="LK028591">
    <property type="protein sequence ID" value="CDS23482.1"/>
    <property type="molecule type" value="Genomic_DNA"/>
</dbReference>
<keyword evidence="1" id="KW-0812">Transmembrane</keyword>
<feature type="transmembrane region" description="Helical" evidence="1">
    <location>
        <begin position="108"/>
        <end position="129"/>
    </location>
</feature>
<feature type="transmembrane region" description="Helical" evidence="1">
    <location>
        <begin position="12"/>
        <end position="34"/>
    </location>
</feature>
<reference evidence="2 3" key="1">
    <citation type="journal article" date="2013" name="Nature">
        <title>The genomes of four tapeworm species reveal adaptations to parasitism.</title>
        <authorList>
            <person name="Tsai I.J."/>
            <person name="Zarowiecki M."/>
            <person name="Holroyd N."/>
            <person name="Garciarrubio A."/>
            <person name="Sanchez-Flores A."/>
            <person name="Brooks K.L."/>
            <person name="Tracey A."/>
            <person name="Bobes R.J."/>
            <person name="Fragoso G."/>
            <person name="Sciutto E."/>
            <person name="Aslett M."/>
            <person name="Beasley H."/>
            <person name="Bennett H.M."/>
            <person name="Cai J."/>
            <person name="Camicia F."/>
            <person name="Clark R."/>
            <person name="Cucher M."/>
            <person name="De Silva N."/>
            <person name="Day T.A."/>
            <person name="Deplazes P."/>
            <person name="Estrada K."/>
            <person name="Fernandez C."/>
            <person name="Holland P.W."/>
            <person name="Hou J."/>
            <person name="Hu S."/>
            <person name="Huckvale T."/>
            <person name="Hung S.S."/>
            <person name="Kamenetzky L."/>
            <person name="Keane J.A."/>
            <person name="Kiss F."/>
            <person name="Koziol U."/>
            <person name="Lambert O."/>
            <person name="Liu K."/>
            <person name="Luo X."/>
            <person name="Luo Y."/>
            <person name="Macchiaroli N."/>
            <person name="Nichol S."/>
            <person name="Paps J."/>
            <person name="Parkinson J."/>
            <person name="Pouchkina-Stantcheva N."/>
            <person name="Riddiford N."/>
            <person name="Rosenzvit M."/>
            <person name="Salinas G."/>
            <person name="Wasmuth J.D."/>
            <person name="Zamanian M."/>
            <person name="Zheng Y."/>
            <person name="Cai X."/>
            <person name="Soberon X."/>
            <person name="Olson P.D."/>
            <person name="Laclette J.P."/>
            <person name="Brehm K."/>
            <person name="Berriman M."/>
            <person name="Garciarrubio A."/>
            <person name="Bobes R.J."/>
            <person name="Fragoso G."/>
            <person name="Sanchez-Flores A."/>
            <person name="Estrada K."/>
            <person name="Cevallos M.A."/>
            <person name="Morett E."/>
            <person name="Gonzalez V."/>
            <person name="Portillo T."/>
            <person name="Ochoa-Leyva A."/>
            <person name="Jose M.V."/>
            <person name="Sciutto E."/>
            <person name="Landa A."/>
            <person name="Jimenez L."/>
            <person name="Valdes V."/>
            <person name="Carrero J.C."/>
            <person name="Larralde C."/>
            <person name="Morales-Montor J."/>
            <person name="Limon-Lason J."/>
            <person name="Soberon X."/>
            <person name="Laclette J.P."/>
        </authorList>
    </citation>
    <scope>NUCLEOTIDE SEQUENCE [LARGE SCALE GENOMIC DNA]</scope>
</reference>
<keyword evidence="1" id="KW-0472">Membrane</keyword>
<gene>
    <name evidence="4" type="primary">EGR_04465</name>
    <name evidence="2" type="ORF">EgrG_000717100</name>
</gene>
<dbReference type="Pfam" id="PF01275">
    <property type="entry name" value="Myelin_PLP"/>
    <property type="match status" value="1"/>
</dbReference>
<dbReference type="AlphaFoldDB" id="A0A068WTJ3"/>
<evidence type="ECO:0000256" key="1">
    <source>
        <dbReference type="SAM" id="Phobius"/>
    </source>
</evidence>
<feature type="transmembrane region" description="Helical" evidence="1">
    <location>
        <begin position="275"/>
        <end position="298"/>
    </location>
</feature>
<dbReference type="Proteomes" id="UP000492820">
    <property type="component" value="Unassembled WGS sequence"/>
</dbReference>
<evidence type="ECO:0000313" key="4">
    <source>
        <dbReference type="WBParaSite" id="EgrG_000717100"/>
    </source>
</evidence>
<accession>A0A068WTJ3</accession>
<proteinExistence type="predicted"/>
<dbReference type="InterPro" id="IPR001614">
    <property type="entry name" value="Myelin_PLP"/>
</dbReference>
<dbReference type="GO" id="GO:0005886">
    <property type="term" value="C:plasma membrane"/>
    <property type="evidence" value="ECO:0007669"/>
    <property type="project" value="TreeGrafter"/>
</dbReference>
<reference evidence="4" key="3">
    <citation type="submission" date="2020-10" db="UniProtKB">
        <authorList>
            <consortium name="WormBaseParasite"/>
        </authorList>
    </citation>
    <scope>IDENTIFICATION</scope>
</reference>
<keyword evidence="1" id="KW-1133">Transmembrane helix</keyword>
<dbReference type="WBParaSite" id="EgrG_000717100">
    <property type="protein sequence ID" value="EgrG_000717100"/>
    <property type="gene ID" value="EgrG_000717100"/>
</dbReference>
<reference evidence="2" key="2">
    <citation type="submission" date="2014-06" db="EMBL/GenBank/DDBJ databases">
        <authorList>
            <person name="Aslett M."/>
        </authorList>
    </citation>
    <scope>NUCLEOTIDE SEQUENCE</scope>
</reference>
<feature type="transmembrane region" description="Helical" evidence="1">
    <location>
        <begin position="54"/>
        <end position="82"/>
    </location>
</feature>
<dbReference type="PANTHER" id="PTHR11683:SF12">
    <property type="entry name" value="M6, ISOFORM F"/>
    <property type="match status" value="1"/>
</dbReference>
<dbReference type="OrthoDB" id="9993736at2759"/>
<evidence type="ECO:0000313" key="3">
    <source>
        <dbReference type="Proteomes" id="UP000492820"/>
    </source>
</evidence>
<sequence>MDKHDDCLGKIPFIAVVAFIFVLVGALVAGGTLYKAFLETEDIFATNFVSIPWMWYLQVAELLVCAVVVYFAIMMLSFAIVVSKRTRGRHHRVLEEGCVMGGRKTAAFFLWTTFLILFFWLLLSLLLAVPNVAWCMIASVCEHELAGVYTGPGVRRPGFHQSNIPLRPFWEEPGYRPPERPRYDPAYGRQSLPVPPPAGLSFGGGVPPVLAKANESLVAQFGIGRSEPFYYVFNLTSYGIYIQPWKYPPNWNVQETIKTQARFKIFCSAIKTAGSLYGCALGGAILVDVGLSLFMVVMSSYKTLLKLMKALTDYKQAESLRRSNDNVEAL</sequence>
<evidence type="ECO:0000313" key="2">
    <source>
        <dbReference type="EMBL" id="CDS23482.1"/>
    </source>
</evidence>
<protein>
    <submittedName>
        <fullName evidence="2 4">Myelin proteolipid</fullName>
    </submittedName>
</protein>
<dbReference type="PANTHER" id="PTHR11683">
    <property type="entry name" value="MYELIN PROTEOLIPID"/>
    <property type="match status" value="1"/>
</dbReference>
<organism evidence="2">
    <name type="scientific">Echinococcus granulosus</name>
    <name type="common">Hydatid tapeworm</name>
    <dbReference type="NCBI Taxonomy" id="6210"/>
    <lineage>
        <taxon>Eukaryota</taxon>
        <taxon>Metazoa</taxon>
        <taxon>Spiralia</taxon>
        <taxon>Lophotrochozoa</taxon>
        <taxon>Platyhelminthes</taxon>
        <taxon>Cestoda</taxon>
        <taxon>Eucestoda</taxon>
        <taxon>Cyclophyllidea</taxon>
        <taxon>Taeniidae</taxon>
        <taxon>Echinococcus</taxon>
        <taxon>Echinococcus granulosus group</taxon>
    </lineage>
</organism>